<comment type="domain">
    <text evidence="9">Composed of three domains: the N-terminal N domain, which is responsible for interactions with the ribosome, the central G domain, which binds GTP, and the C-terminal M domain, which binds the RNA and the signal sequence of the RNC.</text>
</comment>
<comment type="catalytic activity">
    <reaction evidence="8 9">
        <text>GTP + H2O = GDP + phosphate + H(+)</text>
        <dbReference type="Rhea" id="RHEA:19669"/>
        <dbReference type="ChEBI" id="CHEBI:15377"/>
        <dbReference type="ChEBI" id="CHEBI:15378"/>
        <dbReference type="ChEBI" id="CHEBI:37565"/>
        <dbReference type="ChEBI" id="CHEBI:43474"/>
        <dbReference type="ChEBI" id="CHEBI:58189"/>
        <dbReference type="EC" id="3.6.5.4"/>
    </reaction>
</comment>
<evidence type="ECO:0000313" key="12">
    <source>
        <dbReference type="Proteomes" id="UP001165367"/>
    </source>
</evidence>
<evidence type="ECO:0000256" key="7">
    <source>
        <dbReference type="ARBA" id="ARBA00023274"/>
    </source>
</evidence>
<dbReference type="InterPro" id="IPR013822">
    <property type="entry name" value="Signal_recog_particl_SRP54_hlx"/>
</dbReference>
<comment type="similarity">
    <text evidence="1 9">Belongs to the GTP-binding SRP family. SRP54 subfamily.</text>
</comment>
<dbReference type="Gene3D" id="1.20.120.140">
    <property type="entry name" value="Signal recognition particle SRP54, nucleotide-binding domain"/>
    <property type="match status" value="1"/>
</dbReference>
<evidence type="ECO:0000256" key="4">
    <source>
        <dbReference type="ARBA" id="ARBA00022884"/>
    </source>
</evidence>
<name>A0ABS9KQX1_9BACT</name>
<evidence type="ECO:0000256" key="3">
    <source>
        <dbReference type="ARBA" id="ARBA00022801"/>
    </source>
</evidence>
<dbReference type="SMART" id="SM00963">
    <property type="entry name" value="SRP54_N"/>
    <property type="match status" value="1"/>
</dbReference>
<keyword evidence="12" id="KW-1185">Reference proteome</keyword>
<dbReference type="InterPro" id="IPR022941">
    <property type="entry name" value="SRP54"/>
</dbReference>
<feature type="binding site" evidence="9">
    <location>
        <begin position="189"/>
        <end position="193"/>
    </location>
    <ligand>
        <name>GTP</name>
        <dbReference type="ChEBI" id="CHEBI:37565"/>
    </ligand>
</feature>
<dbReference type="SUPFAM" id="SSF47446">
    <property type="entry name" value="Signal peptide-binding domain"/>
    <property type="match status" value="1"/>
</dbReference>
<feature type="binding site" evidence="9">
    <location>
        <begin position="106"/>
        <end position="113"/>
    </location>
    <ligand>
        <name>GTP</name>
        <dbReference type="ChEBI" id="CHEBI:37565"/>
    </ligand>
</feature>
<dbReference type="Gene3D" id="3.40.50.300">
    <property type="entry name" value="P-loop containing nucleotide triphosphate hydrolases"/>
    <property type="match status" value="1"/>
</dbReference>
<feature type="binding site" evidence="9">
    <location>
        <begin position="247"/>
        <end position="250"/>
    </location>
    <ligand>
        <name>GTP</name>
        <dbReference type="ChEBI" id="CHEBI:37565"/>
    </ligand>
</feature>
<evidence type="ECO:0000256" key="5">
    <source>
        <dbReference type="ARBA" id="ARBA00023134"/>
    </source>
</evidence>
<evidence type="ECO:0000256" key="9">
    <source>
        <dbReference type="HAMAP-Rule" id="MF_00306"/>
    </source>
</evidence>
<keyword evidence="5 9" id="KW-0342">GTP-binding</keyword>
<dbReference type="Gene3D" id="1.10.260.30">
    <property type="entry name" value="Signal recognition particle, SRP54 subunit, M-domain"/>
    <property type="match status" value="1"/>
</dbReference>
<dbReference type="RefSeq" id="WP_237871391.1">
    <property type="nucleotide sequence ID" value="NZ_JAKLTR010000005.1"/>
</dbReference>
<dbReference type="InterPro" id="IPR000897">
    <property type="entry name" value="SRP54_GTPase_dom"/>
</dbReference>
<dbReference type="InterPro" id="IPR004125">
    <property type="entry name" value="Signal_recog_particle_SRP54_M"/>
</dbReference>
<dbReference type="Pfam" id="PF02881">
    <property type="entry name" value="SRP54_N"/>
    <property type="match status" value="1"/>
</dbReference>
<dbReference type="InterPro" id="IPR027417">
    <property type="entry name" value="P-loop_NTPase"/>
</dbReference>
<keyword evidence="3 9" id="KW-0378">Hydrolase</keyword>
<dbReference type="SMART" id="SM00962">
    <property type="entry name" value="SRP54"/>
    <property type="match status" value="1"/>
</dbReference>
<evidence type="ECO:0000313" key="11">
    <source>
        <dbReference type="EMBL" id="MCG2614711.1"/>
    </source>
</evidence>
<sequence length="441" mass="48694">MFNSLQEKLESAFKNLKGQGRITEINVASTVKDIRRALVDADVNYKIAKEFTDKIKDTAMGEKVINAISPGQLMIKIVKDELTELMGGAEAGFNAKGNPAVILIAGLQGSGKTTFSGKLANYLKSKKGFSPMLVAADIYRPAAMEQLRVLGEQIGVDVHLELENKDAVSIAQNAVKEAKSKNKNVVIIDTAGRLAIDEAMMTEVADIRNAVNPQEILFVVDSMTGQDAVNTAKAFNDRLDFTGVVLTKLDGDTRGGAALSIKYTVNKPIKFISSGEKMETLDVFYPERMAQRILGMGDITSLVEKAQEQFNEEQAKKLESKIRKNKFDFADFKMQLEQIKKMGNMKDLLGMIPGVGSKIKDLEVNDDSFKGIEAMINSMTPEERSNPDLIDGSRRKRIAKGAGKDIAEVNAFMKQFDQMRDMMKGMNKMNMFGKMMPGMKR</sequence>
<evidence type="ECO:0000256" key="8">
    <source>
        <dbReference type="ARBA" id="ARBA00048027"/>
    </source>
</evidence>
<comment type="subcellular location">
    <subcellularLocation>
        <location evidence="9">Cytoplasm</location>
    </subcellularLocation>
    <text evidence="9">The SRP-RNC complex is targeted to the cytoplasmic membrane.</text>
</comment>
<evidence type="ECO:0000256" key="2">
    <source>
        <dbReference type="ARBA" id="ARBA00022741"/>
    </source>
</evidence>
<proteinExistence type="inferred from homology"/>
<feature type="domain" description="SRP54-type proteins GTP-binding" evidence="10">
    <location>
        <begin position="268"/>
        <end position="281"/>
    </location>
</feature>
<comment type="caution">
    <text evidence="11">The sequence shown here is derived from an EMBL/GenBank/DDBJ whole genome shotgun (WGS) entry which is preliminary data.</text>
</comment>
<keyword evidence="7 9" id="KW-0687">Ribonucleoprotein</keyword>
<comment type="subunit">
    <text evidence="9">Part of the signal recognition particle protein translocation system, which is composed of SRP and FtsY.</text>
</comment>
<accession>A0ABS9KQX1</accession>
<dbReference type="PANTHER" id="PTHR11564:SF5">
    <property type="entry name" value="SIGNAL RECOGNITION PARTICLE SUBUNIT SRP54"/>
    <property type="match status" value="1"/>
</dbReference>
<evidence type="ECO:0000256" key="1">
    <source>
        <dbReference type="ARBA" id="ARBA00005450"/>
    </source>
</evidence>
<dbReference type="Proteomes" id="UP001165367">
    <property type="component" value="Unassembled WGS sequence"/>
</dbReference>
<dbReference type="SMART" id="SM00382">
    <property type="entry name" value="AAA"/>
    <property type="match status" value="1"/>
</dbReference>
<keyword evidence="6 9" id="KW-0733">Signal recognition particle</keyword>
<dbReference type="SUPFAM" id="SSF52540">
    <property type="entry name" value="P-loop containing nucleoside triphosphate hydrolases"/>
    <property type="match status" value="1"/>
</dbReference>
<dbReference type="CDD" id="cd18539">
    <property type="entry name" value="SRP_G"/>
    <property type="match status" value="1"/>
</dbReference>
<protein>
    <recommendedName>
        <fullName evidence="9">Signal recognition particle protein</fullName>
        <ecNumber evidence="9">3.6.5.4</ecNumber>
    </recommendedName>
    <alternativeName>
        <fullName evidence="9">Fifty-four homolog</fullName>
    </alternativeName>
</protein>
<evidence type="ECO:0000259" key="10">
    <source>
        <dbReference type="PROSITE" id="PS00300"/>
    </source>
</evidence>
<dbReference type="HAMAP" id="MF_00306">
    <property type="entry name" value="SRP54"/>
    <property type="match status" value="1"/>
</dbReference>
<dbReference type="InterPro" id="IPR036891">
    <property type="entry name" value="Signal_recog_part_SRP54_M_sf"/>
</dbReference>
<dbReference type="Pfam" id="PF00448">
    <property type="entry name" value="SRP54"/>
    <property type="match status" value="1"/>
</dbReference>
<dbReference type="InterPro" id="IPR004780">
    <property type="entry name" value="SRP"/>
</dbReference>
<evidence type="ECO:0000256" key="6">
    <source>
        <dbReference type="ARBA" id="ARBA00023135"/>
    </source>
</evidence>
<keyword evidence="4 9" id="KW-0694">RNA-binding</keyword>
<dbReference type="EC" id="3.6.5.4" evidence="9"/>
<keyword evidence="2 9" id="KW-0547">Nucleotide-binding</keyword>
<organism evidence="11 12">
    <name type="scientific">Terrimonas ginsenosidimutans</name>
    <dbReference type="NCBI Taxonomy" id="2908004"/>
    <lineage>
        <taxon>Bacteria</taxon>
        <taxon>Pseudomonadati</taxon>
        <taxon>Bacteroidota</taxon>
        <taxon>Chitinophagia</taxon>
        <taxon>Chitinophagales</taxon>
        <taxon>Chitinophagaceae</taxon>
        <taxon>Terrimonas</taxon>
    </lineage>
</organism>
<gene>
    <name evidence="9 11" type="primary">ffh</name>
    <name evidence="11" type="ORF">LZZ85_10485</name>
</gene>
<dbReference type="NCBIfam" id="TIGR00959">
    <property type="entry name" value="ffh"/>
    <property type="match status" value="1"/>
</dbReference>
<dbReference type="Pfam" id="PF02978">
    <property type="entry name" value="SRP_SPB"/>
    <property type="match status" value="1"/>
</dbReference>
<dbReference type="InterPro" id="IPR042101">
    <property type="entry name" value="SRP54_N_sf"/>
</dbReference>
<comment type="function">
    <text evidence="9">Involved in targeting and insertion of nascent membrane proteins into the cytoplasmic membrane. Binds to the hydrophobic signal sequence of the ribosome-nascent chain (RNC) as it emerges from the ribosomes. The SRP-RNC complex is then targeted to the cytoplasmic membrane where it interacts with the SRP receptor FtsY.</text>
</comment>
<dbReference type="EMBL" id="JAKLTR010000005">
    <property type="protein sequence ID" value="MCG2614711.1"/>
    <property type="molecule type" value="Genomic_DNA"/>
</dbReference>
<reference evidence="11" key="1">
    <citation type="submission" date="2022-01" db="EMBL/GenBank/DDBJ databases">
        <authorList>
            <person name="Jo J.-H."/>
            <person name="Im W.-T."/>
        </authorList>
    </citation>
    <scope>NUCLEOTIDE SEQUENCE</scope>
    <source>
        <strain evidence="11">NA20</strain>
    </source>
</reference>
<dbReference type="InterPro" id="IPR003593">
    <property type="entry name" value="AAA+_ATPase"/>
</dbReference>
<dbReference type="PANTHER" id="PTHR11564">
    <property type="entry name" value="SIGNAL RECOGNITION PARTICLE 54K PROTEIN SRP54"/>
    <property type="match status" value="1"/>
</dbReference>
<keyword evidence="9" id="KW-0963">Cytoplasm</keyword>
<dbReference type="PROSITE" id="PS00300">
    <property type="entry name" value="SRP54"/>
    <property type="match status" value="1"/>
</dbReference>